<evidence type="ECO:0000256" key="4">
    <source>
        <dbReference type="PIRSR" id="PIRSR004846-1"/>
    </source>
</evidence>
<dbReference type="InterPro" id="IPR005950">
    <property type="entry name" value="ModA"/>
</dbReference>
<dbReference type="GO" id="GO:0046872">
    <property type="term" value="F:metal ion binding"/>
    <property type="evidence" value="ECO:0007669"/>
    <property type="project" value="UniProtKB-KW"/>
</dbReference>
<dbReference type="PIRSF" id="PIRSF004846">
    <property type="entry name" value="ModA"/>
    <property type="match status" value="1"/>
</dbReference>
<dbReference type="FunCoup" id="A0A3N1G9T6">
    <property type="interactions" value="34"/>
</dbReference>
<dbReference type="Proteomes" id="UP000276232">
    <property type="component" value="Unassembled WGS sequence"/>
</dbReference>
<dbReference type="InterPro" id="IPR050682">
    <property type="entry name" value="ModA/WtpA"/>
</dbReference>
<keyword evidence="2 4" id="KW-0479">Metal-binding</keyword>
<feature type="binding site" evidence="4">
    <location>
        <position position="80"/>
    </location>
    <ligand>
        <name>molybdate</name>
        <dbReference type="ChEBI" id="CHEBI:36264"/>
    </ligand>
</feature>
<dbReference type="Gene3D" id="3.40.190.10">
    <property type="entry name" value="Periplasmic binding protein-like II"/>
    <property type="match status" value="2"/>
</dbReference>
<feature type="binding site" evidence="4">
    <location>
        <position position="201"/>
    </location>
    <ligand>
        <name>molybdate</name>
        <dbReference type="ChEBI" id="CHEBI:36264"/>
    </ligand>
</feature>
<evidence type="ECO:0000256" key="5">
    <source>
        <dbReference type="SAM" id="SignalP"/>
    </source>
</evidence>
<dbReference type="NCBIfam" id="TIGR01256">
    <property type="entry name" value="modA"/>
    <property type="match status" value="1"/>
</dbReference>
<comment type="similarity">
    <text evidence="1">Belongs to the bacterial solute-binding protein ModA family.</text>
</comment>
<dbReference type="PANTHER" id="PTHR30632:SF0">
    <property type="entry name" value="SULFATE-BINDING PROTEIN"/>
    <property type="match status" value="1"/>
</dbReference>
<dbReference type="Pfam" id="PF13531">
    <property type="entry name" value="SBP_bac_11"/>
    <property type="match status" value="1"/>
</dbReference>
<dbReference type="InParanoid" id="A0A3N1G9T6"/>
<evidence type="ECO:0000256" key="2">
    <source>
        <dbReference type="ARBA" id="ARBA00022723"/>
    </source>
</evidence>
<keyword evidence="3 5" id="KW-0732">Signal</keyword>
<dbReference type="SUPFAM" id="SSF53850">
    <property type="entry name" value="Periplasmic binding protein-like II"/>
    <property type="match status" value="1"/>
</dbReference>
<protein>
    <submittedName>
        <fullName evidence="6">Molybdate transport system substrate-binding protein</fullName>
    </submittedName>
</protein>
<keyword evidence="4" id="KW-0500">Molybdenum</keyword>
<feature type="binding site" evidence="4">
    <location>
        <position position="183"/>
    </location>
    <ligand>
        <name>molybdate</name>
        <dbReference type="ChEBI" id="CHEBI:36264"/>
    </ligand>
</feature>
<organism evidence="6 7">
    <name type="scientific">Pseudokineococcus lusitanus</name>
    <dbReference type="NCBI Taxonomy" id="763993"/>
    <lineage>
        <taxon>Bacteria</taxon>
        <taxon>Bacillati</taxon>
        <taxon>Actinomycetota</taxon>
        <taxon>Actinomycetes</taxon>
        <taxon>Kineosporiales</taxon>
        <taxon>Kineosporiaceae</taxon>
        <taxon>Pseudokineococcus</taxon>
    </lineage>
</organism>
<dbReference type="GO" id="GO:0015689">
    <property type="term" value="P:molybdate ion transport"/>
    <property type="evidence" value="ECO:0007669"/>
    <property type="project" value="InterPro"/>
</dbReference>
<dbReference type="EMBL" id="RJKN01000008">
    <property type="protein sequence ID" value="ROP26938.1"/>
    <property type="molecule type" value="Genomic_DNA"/>
</dbReference>
<comment type="caution">
    <text evidence="6">The sequence shown here is derived from an EMBL/GenBank/DDBJ whole genome shotgun (WGS) entry which is preliminary data.</text>
</comment>
<dbReference type="PANTHER" id="PTHR30632">
    <property type="entry name" value="MOLYBDATE-BINDING PERIPLASMIC PROTEIN"/>
    <property type="match status" value="1"/>
</dbReference>
<dbReference type="RefSeq" id="WP_123380945.1">
    <property type="nucleotide sequence ID" value="NZ_RJKN01000008.1"/>
</dbReference>
<proteinExistence type="inferred from homology"/>
<evidence type="ECO:0000256" key="3">
    <source>
        <dbReference type="ARBA" id="ARBA00022729"/>
    </source>
</evidence>
<dbReference type="OrthoDB" id="9785015at2"/>
<evidence type="ECO:0000256" key="1">
    <source>
        <dbReference type="ARBA" id="ARBA00009175"/>
    </source>
</evidence>
<dbReference type="GO" id="GO:0030973">
    <property type="term" value="F:molybdate ion binding"/>
    <property type="evidence" value="ECO:0007669"/>
    <property type="project" value="TreeGrafter"/>
</dbReference>
<name>A0A3N1G9T6_9ACTN</name>
<accession>A0A3N1G9T6</accession>
<reference evidence="6 7" key="1">
    <citation type="journal article" date="2015" name="Stand. Genomic Sci.">
        <title>Genomic Encyclopedia of Bacterial and Archaeal Type Strains, Phase III: the genomes of soil and plant-associated and newly described type strains.</title>
        <authorList>
            <person name="Whitman W.B."/>
            <person name="Woyke T."/>
            <person name="Klenk H.P."/>
            <person name="Zhou Y."/>
            <person name="Lilburn T.G."/>
            <person name="Beck B.J."/>
            <person name="De Vos P."/>
            <person name="Vandamme P."/>
            <person name="Eisen J.A."/>
            <person name="Garrity G."/>
            <person name="Hugenholtz P."/>
            <person name="Kyrpides N.C."/>
        </authorList>
    </citation>
    <scope>NUCLEOTIDE SEQUENCE [LARGE SCALE GENOMIC DNA]</scope>
    <source>
        <strain evidence="6 7">CECT 7306</strain>
    </source>
</reference>
<feature type="signal peptide" evidence="5">
    <location>
        <begin position="1"/>
        <end position="23"/>
    </location>
</feature>
<dbReference type="AlphaFoldDB" id="A0A3N1G9T6"/>
<sequence length="268" mass="26465">MSPVRTALPLALVAVLLVGCGGADDVDPSAPTAAGDPGPALEGTLTVFAAASLTEVVDELAEQMQEENPGLTVRASYAGSSDLAAQLQEGAPADVLATADERTMQAVVDAGLTAGEPEVFATNVLTLVTPPDDPAGVASLADAARDDVAVVVCAPQVPCGAATERVEEAAGVTLSPVSEEGSVTDVLGKVTSGEADAGLVYVTDARRAGDAVRVVDVPEAAAAVNRYPVATLADAASPEAAAAFVDLLAGPDGQELLADAGFGPPDGP</sequence>
<dbReference type="PROSITE" id="PS51257">
    <property type="entry name" value="PROKAR_LIPOPROTEIN"/>
    <property type="match status" value="1"/>
</dbReference>
<evidence type="ECO:0000313" key="7">
    <source>
        <dbReference type="Proteomes" id="UP000276232"/>
    </source>
</evidence>
<feature type="chain" id="PRO_5018066007" evidence="5">
    <location>
        <begin position="24"/>
        <end position="268"/>
    </location>
</feature>
<gene>
    <name evidence="6" type="ORF">EDC03_2866</name>
</gene>
<feature type="binding site" evidence="4">
    <location>
        <position position="52"/>
    </location>
    <ligand>
        <name>molybdate</name>
        <dbReference type="ChEBI" id="CHEBI:36264"/>
    </ligand>
</feature>
<evidence type="ECO:0000313" key="6">
    <source>
        <dbReference type="EMBL" id="ROP26938.1"/>
    </source>
</evidence>
<keyword evidence="7" id="KW-1185">Reference proteome</keyword>